<feature type="compositionally biased region" description="Polar residues" evidence="1">
    <location>
        <begin position="674"/>
        <end position="683"/>
    </location>
</feature>
<evidence type="ECO:0000259" key="3">
    <source>
        <dbReference type="Pfam" id="PF25289"/>
    </source>
</evidence>
<feature type="compositionally biased region" description="Low complexity" evidence="1">
    <location>
        <begin position="755"/>
        <end position="770"/>
    </location>
</feature>
<evidence type="ECO:0000313" key="5">
    <source>
        <dbReference type="Proteomes" id="UP001172673"/>
    </source>
</evidence>
<keyword evidence="5" id="KW-1185">Reference proteome</keyword>
<comment type="caution">
    <text evidence="4">The sequence shown here is derived from an EMBL/GenBank/DDBJ whole genome shotgun (WGS) entry which is preliminary data.</text>
</comment>
<evidence type="ECO:0000256" key="1">
    <source>
        <dbReference type="SAM" id="MobiDB-lite"/>
    </source>
</evidence>
<dbReference type="Pfam" id="PF25289">
    <property type="entry name" value="DUF7877"/>
    <property type="match status" value="1"/>
</dbReference>
<feature type="region of interest" description="Disordered" evidence="1">
    <location>
        <begin position="1"/>
        <end position="45"/>
    </location>
</feature>
<dbReference type="Pfam" id="PF25009">
    <property type="entry name" value="DUF7785"/>
    <property type="match status" value="1"/>
</dbReference>
<dbReference type="InterPro" id="IPR056687">
    <property type="entry name" value="DUF7785"/>
</dbReference>
<dbReference type="EMBL" id="JAPDRK010000021">
    <property type="protein sequence ID" value="KAJ9603581.1"/>
    <property type="molecule type" value="Genomic_DNA"/>
</dbReference>
<dbReference type="Proteomes" id="UP001172673">
    <property type="component" value="Unassembled WGS sequence"/>
</dbReference>
<sequence>MAEVNGISKHEDTVSVSHLGKRKRNASPEPEAPGNSKQQTALQDVLQLLRKHDTNPSLLKYPLPAANSDVPELKRARLVKAESTTDTIEDRILTGTYHSLHALKDDVKNVHDAILIDASDSALNGTTGPEVEGQLSRMLDVLEQYSPEPPKRFESKGAMTAKADPVQQKVKQFLSLRSVVNGNANMLFSGLQVQQEFEKREPDALQDTAEPTLPSGFELTDFSTLGAKEVEPKTQEKRTFEKVFTTARRLKTLDLPHAAKDVVRGNTLDFVPNSSRAENLPLNKHDYKFARLSTGSWLSYHRSQQPRKRTQSSSFGTDFKAALAANNVRQVKDAAEEDLYTSVYSSFAPSSDNAYSLVSEEDLSSRWWSHHGEQKVSRMFKAVDYEATSPEGEANNSDEFADLAANFEPEEEEANTLPDNEEKEVDDLLGEVSEMIETLSSYQRNRSLDHLVAGKLGKPEKAEFDVFEMLKDQLSILVAGLPPFAVAKLNGDQLEELNISTRVVVEVPDYPGTGLPDDLSARRQRTVQQAAQNVARPAATPQPVRPNYSSIQANTMNYNSQHRNYSSGVPATSYGMRTTQNYQTPGVTRPTYAQTPTFQASTATQSYSASRPTIQQFQRPGMQNGYSSFGNSTPLAPQQQSQTQTPGTGFAQRPSQPGYQQRAQDNAAVLARSASPQKPQSLVNGAAQHYTPRQYQAPNQTAQTQQTASYTYPRQGSATSPITPIAPATMAARYDGQVDRQVDRPTSAQSGGTPARAAQNAAPQAHQQGQTVEVSR</sequence>
<feature type="compositionally biased region" description="Polar residues" evidence="1">
    <location>
        <begin position="653"/>
        <end position="664"/>
    </location>
</feature>
<feature type="domain" description="DUF7785" evidence="2">
    <location>
        <begin position="422"/>
        <end position="505"/>
    </location>
</feature>
<reference evidence="4" key="1">
    <citation type="submission" date="2022-10" db="EMBL/GenBank/DDBJ databases">
        <title>Culturing micro-colonial fungi from biological soil crusts in the Mojave desert and describing Neophaeococcomyces mojavensis, and introducing the new genera and species Taxawa tesnikishii.</title>
        <authorList>
            <person name="Kurbessoian T."/>
            <person name="Stajich J.E."/>
        </authorList>
    </citation>
    <scope>NUCLEOTIDE SEQUENCE</scope>
    <source>
        <strain evidence="4">TK_41</strain>
    </source>
</reference>
<gene>
    <name evidence="4" type="ORF">H2200_011767</name>
</gene>
<evidence type="ECO:0000313" key="4">
    <source>
        <dbReference type="EMBL" id="KAJ9603581.1"/>
    </source>
</evidence>
<dbReference type="InterPro" id="IPR057199">
    <property type="entry name" value="DUF7877"/>
</dbReference>
<feature type="region of interest" description="Disordered" evidence="1">
    <location>
        <begin position="619"/>
        <end position="776"/>
    </location>
</feature>
<feature type="compositionally biased region" description="Polar residues" evidence="1">
    <location>
        <begin position="624"/>
        <end position="636"/>
    </location>
</feature>
<feature type="compositionally biased region" description="Low complexity" evidence="1">
    <location>
        <begin position="637"/>
        <end position="649"/>
    </location>
</feature>
<name>A0AA38WYN4_9EURO</name>
<feature type="domain" description="DUF7877" evidence="3">
    <location>
        <begin position="38"/>
        <end position="127"/>
    </location>
</feature>
<organism evidence="4 5">
    <name type="scientific">Cladophialophora chaetospira</name>
    <dbReference type="NCBI Taxonomy" id="386627"/>
    <lineage>
        <taxon>Eukaryota</taxon>
        <taxon>Fungi</taxon>
        <taxon>Dikarya</taxon>
        <taxon>Ascomycota</taxon>
        <taxon>Pezizomycotina</taxon>
        <taxon>Eurotiomycetes</taxon>
        <taxon>Chaetothyriomycetidae</taxon>
        <taxon>Chaetothyriales</taxon>
        <taxon>Herpotrichiellaceae</taxon>
        <taxon>Cladophialophora</taxon>
    </lineage>
</organism>
<dbReference type="AlphaFoldDB" id="A0AA38WYN4"/>
<accession>A0AA38WYN4</accession>
<feature type="region of interest" description="Disordered" evidence="1">
    <location>
        <begin position="570"/>
        <end position="592"/>
    </location>
</feature>
<feature type="compositionally biased region" description="Low complexity" evidence="1">
    <location>
        <begin position="694"/>
        <end position="732"/>
    </location>
</feature>
<protein>
    <submittedName>
        <fullName evidence="4">Uncharacterized protein</fullName>
    </submittedName>
</protein>
<evidence type="ECO:0000259" key="2">
    <source>
        <dbReference type="Pfam" id="PF25009"/>
    </source>
</evidence>
<proteinExistence type="predicted"/>